<dbReference type="AlphaFoldDB" id="A0A0A9FIE5"/>
<protein>
    <submittedName>
        <fullName evidence="1">Uncharacterized protein</fullName>
    </submittedName>
</protein>
<sequence>MNTDANAGFWPSGGSLSTLAEAFSYTLQKLNALH</sequence>
<reference evidence="1" key="1">
    <citation type="submission" date="2014-09" db="EMBL/GenBank/DDBJ databases">
        <authorList>
            <person name="Magalhaes I.L.F."/>
            <person name="Oliveira U."/>
            <person name="Santos F.R."/>
            <person name="Vidigal T.H.D.A."/>
            <person name="Brescovit A.D."/>
            <person name="Santos A.J."/>
        </authorList>
    </citation>
    <scope>NUCLEOTIDE SEQUENCE</scope>
    <source>
        <tissue evidence="1">Shoot tissue taken approximately 20 cm above the soil surface</tissue>
    </source>
</reference>
<organism evidence="1">
    <name type="scientific">Arundo donax</name>
    <name type="common">Giant reed</name>
    <name type="synonym">Donax arundinaceus</name>
    <dbReference type="NCBI Taxonomy" id="35708"/>
    <lineage>
        <taxon>Eukaryota</taxon>
        <taxon>Viridiplantae</taxon>
        <taxon>Streptophyta</taxon>
        <taxon>Embryophyta</taxon>
        <taxon>Tracheophyta</taxon>
        <taxon>Spermatophyta</taxon>
        <taxon>Magnoliopsida</taxon>
        <taxon>Liliopsida</taxon>
        <taxon>Poales</taxon>
        <taxon>Poaceae</taxon>
        <taxon>PACMAD clade</taxon>
        <taxon>Arundinoideae</taxon>
        <taxon>Arundineae</taxon>
        <taxon>Arundo</taxon>
    </lineage>
</organism>
<dbReference type="EMBL" id="GBRH01185086">
    <property type="protein sequence ID" value="JAE12810.1"/>
    <property type="molecule type" value="Transcribed_RNA"/>
</dbReference>
<name>A0A0A9FIE5_ARUDO</name>
<reference evidence="1" key="2">
    <citation type="journal article" date="2015" name="Data Brief">
        <title>Shoot transcriptome of the giant reed, Arundo donax.</title>
        <authorList>
            <person name="Barrero R.A."/>
            <person name="Guerrero F.D."/>
            <person name="Moolhuijzen P."/>
            <person name="Goolsby J.A."/>
            <person name="Tidwell J."/>
            <person name="Bellgard S.E."/>
            <person name="Bellgard M.I."/>
        </authorList>
    </citation>
    <scope>NUCLEOTIDE SEQUENCE</scope>
    <source>
        <tissue evidence="1">Shoot tissue taken approximately 20 cm above the soil surface</tissue>
    </source>
</reference>
<proteinExistence type="predicted"/>
<evidence type="ECO:0000313" key="1">
    <source>
        <dbReference type="EMBL" id="JAE12810.1"/>
    </source>
</evidence>
<accession>A0A0A9FIE5</accession>